<dbReference type="GO" id="GO:0004197">
    <property type="term" value="F:cysteine-type endopeptidase activity"/>
    <property type="evidence" value="ECO:0007669"/>
    <property type="project" value="InterPro"/>
</dbReference>
<feature type="non-terminal residue" evidence="2">
    <location>
        <position position="1"/>
    </location>
</feature>
<proteinExistence type="predicted"/>
<feature type="domain" description="Peptidase C14 caspase" evidence="1">
    <location>
        <begin position="32"/>
        <end position="184"/>
    </location>
</feature>
<dbReference type="SUPFAM" id="SSF52129">
    <property type="entry name" value="Caspase-like"/>
    <property type="match status" value="1"/>
</dbReference>
<dbReference type="AlphaFoldDB" id="X1JU57"/>
<gene>
    <name evidence="2" type="ORF">S03H2_57506</name>
</gene>
<name>X1JU57_9ZZZZ</name>
<organism evidence="2">
    <name type="scientific">marine sediment metagenome</name>
    <dbReference type="NCBI Taxonomy" id="412755"/>
    <lineage>
        <taxon>unclassified sequences</taxon>
        <taxon>metagenomes</taxon>
        <taxon>ecological metagenomes</taxon>
    </lineage>
</organism>
<protein>
    <recommendedName>
        <fullName evidence="1">Peptidase C14 caspase domain-containing protein</fullName>
    </recommendedName>
</protein>
<evidence type="ECO:0000259" key="1">
    <source>
        <dbReference type="Pfam" id="PF00656"/>
    </source>
</evidence>
<dbReference type="Gene3D" id="3.40.50.1460">
    <property type="match status" value="1"/>
</dbReference>
<evidence type="ECO:0000313" key="2">
    <source>
        <dbReference type="EMBL" id="GAH81804.1"/>
    </source>
</evidence>
<reference evidence="2" key="1">
    <citation type="journal article" date="2014" name="Front. Microbiol.">
        <title>High frequency of phylogenetically diverse reductive dehalogenase-homologous genes in deep subseafloor sedimentary metagenomes.</title>
        <authorList>
            <person name="Kawai M."/>
            <person name="Futagami T."/>
            <person name="Toyoda A."/>
            <person name="Takaki Y."/>
            <person name="Nishi S."/>
            <person name="Hori S."/>
            <person name="Arai W."/>
            <person name="Tsubouchi T."/>
            <person name="Morono Y."/>
            <person name="Uchiyama I."/>
            <person name="Ito T."/>
            <person name="Fujiyama A."/>
            <person name="Inagaki F."/>
            <person name="Takami H."/>
        </authorList>
    </citation>
    <scope>NUCLEOTIDE SEQUENCE</scope>
    <source>
        <strain evidence="2">Expedition CK06-06</strain>
    </source>
</reference>
<dbReference type="PROSITE" id="PS00018">
    <property type="entry name" value="EF_HAND_1"/>
    <property type="match status" value="1"/>
</dbReference>
<comment type="caution">
    <text evidence="2">The sequence shown here is derived from an EMBL/GenBank/DDBJ whole genome shotgun (WGS) entry which is preliminary data.</text>
</comment>
<dbReference type="InterPro" id="IPR018247">
    <property type="entry name" value="EF_Hand_1_Ca_BS"/>
</dbReference>
<dbReference type="GO" id="GO:0006508">
    <property type="term" value="P:proteolysis"/>
    <property type="evidence" value="ECO:0007669"/>
    <property type="project" value="InterPro"/>
</dbReference>
<dbReference type="InterPro" id="IPR029030">
    <property type="entry name" value="Caspase-like_dom_sf"/>
</dbReference>
<dbReference type="EMBL" id="BARU01036862">
    <property type="protein sequence ID" value="GAH81804.1"/>
    <property type="molecule type" value="Genomic_DNA"/>
</dbReference>
<accession>X1JU57</accession>
<feature type="non-terminal residue" evidence="2">
    <location>
        <position position="250"/>
    </location>
</feature>
<sequence>AGDIDENGTVDFNDVKMLTDCWLDECVPQNQHWAVIVGISDYNAIPDKNYCHEDANDWYNYFTALGYEHIWVYGDTNPGNYAQYDGLATEDNIQNALQNVLSSADSNDVIAFIFSGHGDNPGTGNVSLRAWDATAGVGGHDGDLWDYELAGLFGTSVASRVFIFLDSCFSGGMIDDLAGLPNADTFYAAATCTDVGCSNDEPAYNNGAWSYWFEEAGLVNHYASNPGTSMEACFSWADAQYNPGGDDEPV</sequence>
<dbReference type="Pfam" id="PF00656">
    <property type="entry name" value="Peptidase_C14"/>
    <property type="match status" value="1"/>
</dbReference>
<dbReference type="InterPro" id="IPR011600">
    <property type="entry name" value="Pept_C14_caspase"/>
</dbReference>